<accession>A0A7W7Q2Z5</accession>
<keyword evidence="2" id="KW-0732">Signal</keyword>
<reference evidence="3 4" key="1">
    <citation type="submission" date="2020-08" db="EMBL/GenBank/DDBJ databases">
        <title>Genomic Encyclopedia of Type Strains, Phase III (KMG-III): the genomes of soil and plant-associated and newly described type strains.</title>
        <authorList>
            <person name="Whitman W."/>
        </authorList>
    </citation>
    <scope>NUCLEOTIDE SEQUENCE [LARGE SCALE GENOMIC DNA]</scope>
    <source>
        <strain evidence="3 4">CECT 8960</strain>
    </source>
</reference>
<feature type="region of interest" description="Disordered" evidence="1">
    <location>
        <begin position="23"/>
        <end position="61"/>
    </location>
</feature>
<dbReference type="AlphaFoldDB" id="A0A7W7Q2Z5"/>
<evidence type="ECO:0008006" key="5">
    <source>
        <dbReference type="Google" id="ProtNLM"/>
    </source>
</evidence>
<organism evidence="3 4">
    <name type="scientific">Actinophytocola algeriensis</name>
    <dbReference type="NCBI Taxonomy" id="1768010"/>
    <lineage>
        <taxon>Bacteria</taxon>
        <taxon>Bacillati</taxon>
        <taxon>Actinomycetota</taxon>
        <taxon>Actinomycetes</taxon>
        <taxon>Pseudonocardiales</taxon>
        <taxon>Pseudonocardiaceae</taxon>
    </lineage>
</organism>
<name>A0A7W7Q2Z5_9PSEU</name>
<sequence>MRVVAGLVSAGACAVLVLASGCGTGSAPREEPAATVTVEKTPDTPDPSAITQEPPAAAPRPADQWVMPNLVGTTLQAAQDQVQAVTAGGVYFTGSHDLGGQDRSQVLDRNWQVCTQNIAAGAALTAESRVDLGVVKLEETCP</sequence>
<evidence type="ECO:0000313" key="3">
    <source>
        <dbReference type="EMBL" id="MBB4906070.1"/>
    </source>
</evidence>
<evidence type="ECO:0000256" key="2">
    <source>
        <dbReference type="SAM" id="SignalP"/>
    </source>
</evidence>
<dbReference type="EMBL" id="JACHJQ010000002">
    <property type="protein sequence ID" value="MBB4906070.1"/>
    <property type="molecule type" value="Genomic_DNA"/>
</dbReference>
<gene>
    <name evidence="3" type="ORF">FHR82_002287</name>
</gene>
<protein>
    <recommendedName>
        <fullName evidence="5">PASTA domain-containing protein</fullName>
    </recommendedName>
</protein>
<comment type="caution">
    <text evidence="3">The sequence shown here is derived from an EMBL/GenBank/DDBJ whole genome shotgun (WGS) entry which is preliminary data.</text>
</comment>
<proteinExistence type="predicted"/>
<dbReference type="Proteomes" id="UP000520767">
    <property type="component" value="Unassembled WGS sequence"/>
</dbReference>
<dbReference type="RefSeq" id="WP_184810198.1">
    <property type="nucleotide sequence ID" value="NZ_JACHJQ010000002.1"/>
</dbReference>
<feature type="signal peptide" evidence="2">
    <location>
        <begin position="1"/>
        <end position="19"/>
    </location>
</feature>
<dbReference type="PROSITE" id="PS51257">
    <property type="entry name" value="PROKAR_LIPOPROTEIN"/>
    <property type="match status" value="1"/>
</dbReference>
<dbReference type="Gene3D" id="3.30.10.20">
    <property type="match status" value="1"/>
</dbReference>
<keyword evidence="4" id="KW-1185">Reference proteome</keyword>
<feature type="chain" id="PRO_5039342616" description="PASTA domain-containing protein" evidence="2">
    <location>
        <begin position="20"/>
        <end position="142"/>
    </location>
</feature>
<evidence type="ECO:0000256" key="1">
    <source>
        <dbReference type="SAM" id="MobiDB-lite"/>
    </source>
</evidence>
<evidence type="ECO:0000313" key="4">
    <source>
        <dbReference type="Proteomes" id="UP000520767"/>
    </source>
</evidence>